<dbReference type="PANTHER" id="PTHR13363:SF5">
    <property type="entry name" value="E3 UBIQUITIN-PROTEIN LIGASE RNF123"/>
    <property type="match status" value="1"/>
</dbReference>
<keyword evidence="7" id="KW-1185">Reference proteome</keyword>
<dbReference type="SUPFAM" id="SSF49899">
    <property type="entry name" value="Concanavalin A-like lectins/glucanases"/>
    <property type="match status" value="1"/>
</dbReference>
<dbReference type="InterPro" id="IPR057987">
    <property type="entry name" value="TPR_RNF123/RKP"/>
</dbReference>
<reference evidence="6 7" key="1">
    <citation type="submission" date="2020-08" db="EMBL/GenBank/DDBJ databases">
        <title>Plant Genome Project.</title>
        <authorList>
            <person name="Zhang R.-G."/>
        </authorList>
    </citation>
    <scope>NUCLEOTIDE SEQUENCE [LARGE SCALE GENOMIC DNA]</scope>
    <source>
        <tissue evidence="6">Rhizome</tissue>
    </source>
</reference>
<comment type="caution">
    <text evidence="6">The sequence shown here is derived from an EMBL/GenBank/DDBJ whole genome shotgun (WGS) entry which is preliminary data.</text>
</comment>
<feature type="domain" description="B30.2/SPRY" evidence="5">
    <location>
        <begin position="67"/>
        <end position="268"/>
    </location>
</feature>
<evidence type="ECO:0000313" key="6">
    <source>
        <dbReference type="EMBL" id="KAG6508930.1"/>
    </source>
</evidence>
<accession>A0A8J5GRE0</accession>
<dbReference type="GO" id="GO:0051603">
    <property type="term" value="P:proteolysis involved in protein catabolic process"/>
    <property type="evidence" value="ECO:0007669"/>
    <property type="project" value="TreeGrafter"/>
</dbReference>
<evidence type="ECO:0000256" key="3">
    <source>
        <dbReference type="ARBA" id="ARBA00022833"/>
    </source>
</evidence>
<feature type="coiled-coil region" evidence="4">
    <location>
        <begin position="811"/>
        <end position="838"/>
    </location>
</feature>
<evidence type="ECO:0000256" key="1">
    <source>
        <dbReference type="ARBA" id="ARBA00022723"/>
    </source>
</evidence>
<keyword evidence="4" id="KW-0175">Coiled coil</keyword>
<name>A0A8J5GRE0_ZINOF</name>
<dbReference type="InterPro" id="IPR013320">
    <property type="entry name" value="ConA-like_dom_sf"/>
</dbReference>
<evidence type="ECO:0000313" key="7">
    <source>
        <dbReference type="Proteomes" id="UP000734854"/>
    </source>
</evidence>
<dbReference type="PANTHER" id="PTHR13363">
    <property type="entry name" value="RING FINGER AND SRY DOMAIN-CONTAINING"/>
    <property type="match status" value="1"/>
</dbReference>
<dbReference type="Pfam" id="PF25576">
    <property type="entry name" value="TPR_RNF123"/>
    <property type="match status" value="2"/>
</dbReference>
<dbReference type="Pfam" id="PF00622">
    <property type="entry name" value="SPRY"/>
    <property type="match status" value="1"/>
</dbReference>
<proteinExistence type="predicted"/>
<dbReference type="InterPro" id="IPR001870">
    <property type="entry name" value="B30.2/SPRY"/>
</dbReference>
<evidence type="ECO:0000256" key="2">
    <source>
        <dbReference type="ARBA" id="ARBA00022771"/>
    </source>
</evidence>
<dbReference type="GO" id="GO:0005737">
    <property type="term" value="C:cytoplasm"/>
    <property type="evidence" value="ECO:0007669"/>
    <property type="project" value="TreeGrafter"/>
</dbReference>
<dbReference type="InterPro" id="IPR043136">
    <property type="entry name" value="B30.2/SPRY_sf"/>
</dbReference>
<dbReference type="Pfam" id="PF19322">
    <property type="entry name" value="RKP_N"/>
    <property type="match status" value="1"/>
</dbReference>
<dbReference type="InterPro" id="IPR045737">
    <property type="entry name" value="RKP_N"/>
</dbReference>
<dbReference type="GO" id="GO:0004842">
    <property type="term" value="F:ubiquitin-protein transferase activity"/>
    <property type="evidence" value="ECO:0007669"/>
    <property type="project" value="InterPro"/>
</dbReference>
<protein>
    <recommendedName>
        <fullName evidence="5">B30.2/SPRY domain-containing protein</fullName>
    </recommendedName>
</protein>
<dbReference type="InterPro" id="IPR003877">
    <property type="entry name" value="SPRY_dom"/>
</dbReference>
<dbReference type="Proteomes" id="UP000734854">
    <property type="component" value="Unassembled WGS sequence"/>
</dbReference>
<dbReference type="SMART" id="SM00449">
    <property type="entry name" value="SPRY"/>
    <property type="match status" value="1"/>
</dbReference>
<keyword evidence="3" id="KW-0862">Zinc</keyword>
<evidence type="ECO:0000259" key="5">
    <source>
        <dbReference type="PROSITE" id="PS50188"/>
    </source>
</evidence>
<dbReference type="InterPro" id="IPR045129">
    <property type="entry name" value="RNF123/RKP/RSPRY1"/>
</dbReference>
<organism evidence="6 7">
    <name type="scientific">Zingiber officinale</name>
    <name type="common">Ginger</name>
    <name type="synonym">Amomum zingiber</name>
    <dbReference type="NCBI Taxonomy" id="94328"/>
    <lineage>
        <taxon>Eukaryota</taxon>
        <taxon>Viridiplantae</taxon>
        <taxon>Streptophyta</taxon>
        <taxon>Embryophyta</taxon>
        <taxon>Tracheophyta</taxon>
        <taxon>Spermatophyta</taxon>
        <taxon>Magnoliopsida</taxon>
        <taxon>Liliopsida</taxon>
        <taxon>Zingiberales</taxon>
        <taxon>Zingiberaceae</taxon>
        <taxon>Zingiber</taxon>
    </lineage>
</organism>
<evidence type="ECO:0000256" key="4">
    <source>
        <dbReference type="SAM" id="Coils"/>
    </source>
</evidence>
<keyword evidence="2" id="KW-0863">Zinc-finger</keyword>
<dbReference type="EMBL" id="JACMSC010000009">
    <property type="protein sequence ID" value="KAG6508930.1"/>
    <property type="molecule type" value="Genomic_DNA"/>
</dbReference>
<keyword evidence="1" id="KW-0479">Metal-binding</keyword>
<dbReference type="FunFam" id="2.60.120.920:FF:000053">
    <property type="entry name" value="E3 ubiquitin-protein ligase RKP"/>
    <property type="match status" value="1"/>
</dbReference>
<sequence length="1291" mass="144299">MEEDSNIRFTGISSGLAVLLSDNKPKGSPQKSRLISYCDGIGDHSVEQTLEHIFDLPHKSVRSTSLIDINFIRSISRSQIPRFQLENAVDRHRDGLSIINCGSSTSTVVIDSSSVCGDMKTIRNPLIVESQTVFSSARANACVWKGKWMYEVTLETSGIQQLGWAIIPCSFTDQKGVGDSDDSYAYDGRRVNKWNKDPVSYGQSWVVGDVIGCCIDLDNDEISFFRNGVSLGVAFDRIQKMNPENGYYPAISLSDGECCDLNFGARPFKYPISGFLPFQAPPNSRDYANYLLSCLTRLLEVQCLDKPGSAYFEKLRRLKRFAPLKELFYPISHGIMEELFDVVNSSEGSFEYFAWGAIPSFFLGIFGVQEAHDCASLDQVLELFLEFPGSDSLLQHLIRALSYGCKVAPLVLTECPYSGSYPYLALVCYILRHRAMMVLWWKSPDFEFSFEGFLSLKRPNKQDLHCLIPSVWWPGSCEDVGCESSMMLTMTALSTAIDKIEEKHRELCSLVIQFVPPAIPKELPGSVFRAFLQGFILKVRGIQNKMTTSVVSNNSVVVSLYTVILHFLSEGFKVEGLSGSLKGIGLNLESDVGFLHRAGKRRFPLELFFVGDGNCAGVRRIGGGFSNHLFNSQFSEEKAKVVQWDEGGMDDDDTRITHSTMKKPCCCSNSVNDVETSKHGIMLTSGGFKGLCSPVPVRSTQVVAMNSSNPDAGIVDKPSTSNQSEAYSGCGSLQYSESRTSFIEHTLDVLREEELLHTKLLLYHLGVASNFRQANSSLGQPLFLPKRAFYYMSHQSQSISLLDDTDKQIREKSCIEQVKRLKEARNAYREELVDCVRQCAWYRISLFSRWKQRGMYATCMWVVELLLVLSNSDTCFCYVPEFYLESLVDTFHALRKSDPPFVASAIFLKQGLASFCCFWSSNLAIVVACDSSLILTCITKGPSKSSSTMPPSLRIHLPSHFSTLVPHTTLDSATQLHILDVGHPVPGQHLTISSSLNLFAKITYDFPLLEPPFGGTKGQHNVALAMPYTVYPPPGFAAANQAPDLTIPNVTFVVRHFNDPRILSADIKDLLLHSISSLVQCKDYLIAFENNKEAIHSLPKALLLAFDNRSWIPVTNIILRLCKGSGFGASKHLESSSSAHFQVLLREACCSDETLFSSFLNRLFNTLSWTMTEFSVSIREMQENCQKWGSKVTILPKMFSQGYMQPSLPVIENVPYSFNFVDLEVGDLQQRRCGVVFDLSCSLARLLEFCTREIPQVFLLGPDMNLRRLIELIIFILNHIISASDAEFFDM</sequence>
<gene>
    <name evidence="6" type="ORF">ZIOFF_034312</name>
</gene>
<dbReference type="Gene3D" id="2.60.120.920">
    <property type="match status" value="1"/>
</dbReference>
<dbReference type="PROSITE" id="PS50188">
    <property type="entry name" value="B302_SPRY"/>
    <property type="match status" value="1"/>
</dbReference>
<dbReference type="GO" id="GO:0008270">
    <property type="term" value="F:zinc ion binding"/>
    <property type="evidence" value="ECO:0007669"/>
    <property type="project" value="UniProtKB-KW"/>
</dbReference>